<dbReference type="Pfam" id="PF12698">
    <property type="entry name" value="ABC2_membrane_3"/>
    <property type="match status" value="1"/>
</dbReference>
<dbReference type="PANTHER" id="PTHR30294">
    <property type="entry name" value="MEMBRANE COMPONENT OF ABC TRANSPORTER YHHJ-RELATED"/>
    <property type="match status" value="1"/>
</dbReference>
<dbReference type="GO" id="GO:0005886">
    <property type="term" value="C:plasma membrane"/>
    <property type="evidence" value="ECO:0007669"/>
    <property type="project" value="UniProtKB-SubCell"/>
</dbReference>
<keyword evidence="2" id="KW-1003">Cell membrane</keyword>
<evidence type="ECO:0000256" key="2">
    <source>
        <dbReference type="ARBA" id="ARBA00022475"/>
    </source>
</evidence>
<dbReference type="GO" id="GO:0140359">
    <property type="term" value="F:ABC-type transporter activity"/>
    <property type="evidence" value="ECO:0007669"/>
    <property type="project" value="InterPro"/>
</dbReference>
<keyword evidence="5 6" id="KW-0472">Membrane</keyword>
<feature type="transmembrane region" description="Helical" evidence="6">
    <location>
        <begin position="292"/>
        <end position="311"/>
    </location>
</feature>
<evidence type="ECO:0000313" key="8">
    <source>
        <dbReference type="EMBL" id="MBV7272636.1"/>
    </source>
</evidence>
<feature type="transmembrane region" description="Helical" evidence="6">
    <location>
        <begin position="224"/>
        <end position="249"/>
    </location>
</feature>
<keyword evidence="4 6" id="KW-1133">Transmembrane helix</keyword>
<protein>
    <submittedName>
        <fullName evidence="8">ABC transporter permease</fullName>
    </submittedName>
</protein>
<organism evidence="8 9">
    <name type="scientific">Clostridium thailandense</name>
    <dbReference type="NCBI Taxonomy" id="2794346"/>
    <lineage>
        <taxon>Bacteria</taxon>
        <taxon>Bacillati</taxon>
        <taxon>Bacillota</taxon>
        <taxon>Clostridia</taxon>
        <taxon>Eubacteriales</taxon>
        <taxon>Clostridiaceae</taxon>
        <taxon>Clostridium</taxon>
    </lineage>
</organism>
<comment type="caution">
    <text evidence="8">The sequence shown here is derived from an EMBL/GenBank/DDBJ whole genome shotgun (WGS) entry which is preliminary data.</text>
</comment>
<evidence type="ECO:0000256" key="6">
    <source>
        <dbReference type="SAM" id="Phobius"/>
    </source>
</evidence>
<dbReference type="InterPro" id="IPR013525">
    <property type="entry name" value="ABC2_TM"/>
</dbReference>
<feature type="transmembrane region" description="Helical" evidence="6">
    <location>
        <begin position="261"/>
        <end position="285"/>
    </location>
</feature>
<sequence length="394" mass="44878">MNIKRLLKVRPVTLKNIFLLTIGPVLMTILFALVFSKIFVEQIPMGVLDLDNSSTSRNIIKQFEESPRFKVVYYAQSDDELNEAIKTKKVNVGFIVPHNFDKDAKTMKAPKTMLLIDESNIVIGNNALSYGSEILNTLNAKIQLNVLEANDVVPYAAQQSISSLSFTERILYDPQLCYMRYLMYALIGILLQQVYIGVIAPMLIEEKLNMVKMKLRSKTGLRRLLKIFIKIIVFGILAALGTTASIYVTGKYFDVPLRGNLIDYFIILAVFILDLTAVSFIFSFIFDAIDQCVRFSMFLSVPTFLTAGYVWPEYMMPPHFFDAVKKLWPLVYFINPLKTINLKGSDFSIILPYIKGGIYYAMFWLPIGVGLYLFKIVGFKLVTRKLLNSEESTN</sequence>
<dbReference type="Proteomes" id="UP000694308">
    <property type="component" value="Unassembled WGS sequence"/>
</dbReference>
<dbReference type="InterPro" id="IPR051449">
    <property type="entry name" value="ABC-2_transporter_component"/>
</dbReference>
<dbReference type="AlphaFoldDB" id="A0A949TSN7"/>
<proteinExistence type="predicted"/>
<evidence type="ECO:0000313" key="9">
    <source>
        <dbReference type="Proteomes" id="UP000694308"/>
    </source>
</evidence>
<name>A0A949TSN7_9CLOT</name>
<keyword evidence="9" id="KW-1185">Reference proteome</keyword>
<dbReference type="EMBL" id="JAEEGC010000028">
    <property type="protein sequence ID" value="MBV7272636.1"/>
    <property type="molecule type" value="Genomic_DNA"/>
</dbReference>
<evidence type="ECO:0000259" key="7">
    <source>
        <dbReference type="Pfam" id="PF12698"/>
    </source>
</evidence>
<evidence type="ECO:0000256" key="4">
    <source>
        <dbReference type="ARBA" id="ARBA00022989"/>
    </source>
</evidence>
<evidence type="ECO:0000256" key="1">
    <source>
        <dbReference type="ARBA" id="ARBA00004651"/>
    </source>
</evidence>
<dbReference type="RefSeq" id="WP_218319672.1">
    <property type="nucleotide sequence ID" value="NZ_JAEEGC010000028.1"/>
</dbReference>
<feature type="transmembrane region" description="Helical" evidence="6">
    <location>
        <begin position="357"/>
        <end position="377"/>
    </location>
</feature>
<evidence type="ECO:0000256" key="3">
    <source>
        <dbReference type="ARBA" id="ARBA00022692"/>
    </source>
</evidence>
<accession>A0A949TSN7</accession>
<evidence type="ECO:0000256" key="5">
    <source>
        <dbReference type="ARBA" id="ARBA00023136"/>
    </source>
</evidence>
<feature type="transmembrane region" description="Helical" evidence="6">
    <location>
        <begin position="181"/>
        <end position="204"/>
    </location>
</feature>
<reference evidence="8" key="1">
    <citation type="submission" date="2020-12" db="EMBL/GenBank/DDBJ databases">
        <title>Clostridium thailandense sp. nov., a novel acetogenic bacterium isolated from peat land soil in Thailand.</title>
        <authorList>
            <person name="Chaikitkaew S."/>
            <person name="Birkeland N.K."/>
        </authorList>
    </citation>
    <scope>NUCLEOTIDE SEQUENCE</scope>
    <source>
        <strain evidence="8">PL3</strain>
    </source>
</reference>
<gene>
    <name evidence="8" type="ORF">I6U48_06850</name>
</gene>
<dbReference type="PANTHER" id="PTHR30294:SF29">
    <property type="entry name" value="MULTIDRUG ABC TRANSPORTER PERMEASE YBHS-RELATED"/>
    <property type="match status" value="1"/>
</dbReference>
<keyword evidence="3 6" id="KW-0812">Transmembrane</keyword>
<feature type="domain" description="ABC-2 type transporter transmembrane" evidence="7">
    <location>
        <begin position="17"/>
        <end position="353"/>
    </location>
</feature>
<feature type="transmembrane region" description="Helical" evidence="6">
    <location>
        <begin position="12"/>
        <end position="35"/>
    </location>
</feature>
<comment type="subcellular location">
    <subcellularLocation>
        <location evidence="1">Cell membrane</location>
        <topology evidence="1">Multi-pass membrane protein</topology>
    </subcellularLocation>
</comment>